<dbReference type="AlphaFoldDB" id="A0A6J6J7H1"/>
<dbReference type="EMBL" id="CAEZZV010000078">
    <property type="protein sequence ID" value="CAB4778844.1"/>
    <property type="molecule type" value="Genomic_DNA"/>
</dbReference>
<dbReference type="EMBL" id="CAEZUK010000204">
    <property type="protein sequence ID" value="CAB4607335.1"/>
    <property type="molecule type" value="Genomic_DNA"/>
</dbReference>
<sequence length="220" mass="24531">MRHCLLHTWTQLSPLSALPSATMEDMWQLFRRVFKSRGQTSELGVSALRHIVVAGGSIEEWRSFDALQWQSRLESLARAGKASGARFISVHPYDMGPTESSNLAQWGDVPKSMTIDGVQVTTHPYSDGRMRLCSVLGAWDETQEITELSLDAVLFGEAGEPDLVVVLGPPDRLPRSLMWELAYSEIVFIDRTWADLHAADIETAIAEFASRERRFGGVDP</sequence>
<accession>A0A6J6J7H1</accession>
<dbReference type="EMBL" id="CAFBRX010000092">
    <property type="protein sequence ID" value="CAB5125457.1"/>
    <property type="molecule type" value="Genomic_DNA"/>
</dbReference>
<dbReference type="EMBL" id="CAEZVL010000110">
    <property type="protein sequence ID" value="CAB4632826.1"/>
    <property type="molecule type" value="Genomic_DNA"/>
</dbReference>
<gene>
    <name evidence="2" type="ORF">UFOPK1820_01136</name>
    <name evidence="3" type="ORF">UFOPK1960_00799</name>
    <name evidence="4" type="ORF">UFOPK2921_00724</name>
    <name evidence="5" type="ORF">UFOPK3889_00698</name>
    <name evidence="6" type="ORF">UFOPK4422_00968</name>
</gene>
<dbReference type="SUPFAM" id="SSF64005">
    <property type="entry name" value="Undecaprenyl diphosphate synthase"/>
    <property type="match status" value="1"/>
</dbReference>
<dbReference type="Gene3D" id="3.40.1180.10">
    <property type="entry name" value="Decaprenyl diphosphate synthase-like"/>
    <property type="match status" value="1"/>
</dbReference>
<dbReference type="GO" id="GO:0016765">
    <property type="term" value="F:transferase activity, transferring alkyl or aryl (other than methyl) groups"/>
    <property type="evidence" value="ECO:0007669"/>
    <property type="project" value="InterPro"/>
</dbReference>
<dbReference type="InterPro" id="IPR001441">
    <property type="entry name" value="UPP_synth-like"/>
</dbReference>
<name>A0A6J6J7H1_9ZZZZ</name>
<dbReference type="Pfam" id="PF01255">
    <property type="entry name" value="Prenyltransf"/>
    <property type="match status" value="1"/>
</dbReference>
<evidence type="ECO:0000256" key="1">
    <source>
        <dbReference type="ARBA" id="ARBA00022679"/>
    </source>
</evidence>
<dbReference type="InterPro" id="IPR036424">
    <property type="entry name" value="UPP_synth-like_sf"/>
</dbReference>
<evidence type="ECO:0000313" key="6">
    <source>
        <dbReference type="EMBL" id="CAB5125457.1"/>
    </source>
</evidence>
<organism evidence="3">
    <name type="scientific">freshwater metagenome</name>
    <dbReference type="NCBI Taxonomy" id="449393"/>
    <lineage>
        <taxon>unclassified sequences</taxon>
        <taxon>metagenomes</taxon>
        <taxon>ecological metagenomes</taxon>
    </lineage>
</organism>
<evidence type="ECO:0000313" key="3">
    <source>
        <dbReference type="EMBL" id="CAB4632826.1"/>
    </source>
</evidence>
<protein>
    <submittedName>
        <fullName evidence="3">Unannotated protein</fullName>
    </submittedName>
</protein>
<reference evidence="3" key="1">
    <citation type="submission" date="2020-05" db="EMBL/GenBank/DDBJ databases">
        <authorList>
            <person name="Chiriac C."/>
            <person name="Salcher M."/>
            <person name="Ghai R."/>
            <person name="Kavagutti S V."/>
        </authorList>
    </citation>
    <scope>NUCLEOTIDE SEQUENCE</scope>
</reference>
<keyword evidence="1" id="KW-0808">Transferase</keyword>
<evidence type="ECO:0000313" key="4">
    <source>
        <dbReference type="EMBL" id="CAB4778844.1"/>
    </source>
</evidence>
<proteinExistence type="predicted"/>
<dbReference type="EMBL" id="CAFBNZ010000122">
    <property type="protein sequence ID" value="CAB4972425.1"/>
    <property type="molecule type" value="Genomic_DNA"/>
</dbReference>
<evidence type="ECO:0000313" key="5">
    <source>
        <dbReference type="EMBL" id="CAB4972425.1"/>
    </source>
</evidence>
<evidence type="ECO:0000313" key="2">
    <source>
        <dbReference type="EMBL" id="CAB4607335.1"/>
    </source>
</evidence>